<dbReference type="InterPro" id="IPR050696">
    <property type="entry name" value="FtsA/MreB"/>
</dbReference>
<accession>A0A810Q635</accession>
<protein>
    <recommendedName>
        <fullName evidence="3">Type IV pilus assembly protein PilM</fullName>
    </recommendedName>
</protein>
<dbReference type="InterPro" id="IPR005883">
    <property type="entry name" value="PilM"/>
</dbReference>
<dbReference type="PANTHER" id="PTHR32432">
    <property type="entry name" value="CELL DIVISION PROTEIN FTSA-RELATED"/>
    <property type="match status" value="1"/>
</dbReference>
<organism evidence="1 2">
    <name type="scientific">Vescimonas coprocola</name>
    <dbReference type="NCBI Taxonomy" id="2714355"/>
    <lineage>
        <taxon>Bacteria</taxon>
        <taxon>Bacillati</taxon>
        <taxon>Bacillota</taxon>
        <taxon>Clostridia</taxon>
        <taxon>Eubacteriales</taxon>
        <taxon>Oscillospiraceae</taxon>
        <taxon>Vescimonas</taxon>
    </lineage>
</organism>
<proteinExistence type="predicted"/>
<gene>
    <name evidence="1" type="ORF">MM50RIKEN_18180</name>
</gene>
<reference evidence="1" key="1">
    <citation type="submission" date="2020-09" db="EMBL/GenBank/DDBJ databases">
        <title>New species isolated from human feces.</title>
        <authorList>
            <person name="Kitahara M."/>
            <person name="Shigeno Y."/>
            <person name="Shime M."/>
            <person name="Matsumoto Y."/>
            <person name="Nakamura S."/>
            <person name="Motooka D."/>
            <person name="Fukuoka S."/>
            <person name="Nishikawa H."/>
            <person name="Benno Y."/>
        </authorList>
    </citation>
    <scope>NUCLEOTIDE SEQUENCE</scope>
    <source>
        <strain evidence="1">MM50</strain>
    </source>
</reference>
<dbReference type="Gene3D" id="3.30.1490.300">
    <property type="match status" value="1"/>
</dbReference>
<dbReference type="Proteomes" id="UP000681035">
    <property type="component" value="Chromosome"/>
</dbReference>
<dbReference type="CDD" id="cd24049">
    <property type="entry name" value="ASKHA_NBD_PilM"/>
    <property type="match status" value="1"/>
</dbReference>
<evidence type="ECO:0008006" key="3">
    <source>
        <dbReference type="Google" id="ProtNLM"/>
    </source>
</evidence>
<keyword evidence="2" id="KW-1185">Reference proteome</keyword>
<evidence type="ECO:0000313" key="1">
    <source>
        <dbReference type="EMBL" id="BCK82055.1"/>
    </source>
</evidence>
<dbReference type="RefSeq" id="WP_213540673.1">
    <property type="nucleotide sequence ID" value="NZ_AP023418.1"/>
</dbReference>
<dbReference type="Gene3D" id="3.30.420.40">
    <property type="match status" value="2"/>
</dbReference>
<dbReference type="PANTHER" id="PTHR32432:SF3">
    <property type="entry name" value="ETHANOLAMINE UTILIZATION PROTEIN EUTJ"/>
    <property type="match status" value="1"/>
</dbReference>
<name>A0A810Q635_9FIRM</name>
<dbReference type="KEGG" id="vcop:MM50RIKEN_18180"/>
<dbReference type="Pfam" id="PF11104">
    <property type="entry name" value="PilM_2"/>
    <property type="match status" value="1"/>
</dbReference>
<evidence type="ECO:0000313" key="2">
    <source>
        <dbReference type="Proteomes" id="UP000681035"/>
    </source>
</evidence>
<dbReference type="InterPro" id="IPR043129">
    <property type="entry name" value="ATPase_NBD"/>
</dbReference>
<dbReference type="EMBL" id="AP023418">
    <property type="protein sequence ID" value="BCK82055.1"/>
    <property type="molecule type" value="Genomic_DNA"/>
</dbReference>
<dbReference type="AlphaFoldDB" id="A0A810Q635"/>
<dbReference type="SUPFAM" id="SSF53067">
    <property type="entry name" value="Actin-like ATPase domain"/>
    <property type="match status" value="2"/>
</dbReference>
<sequence>MEKIVGFDIGESSVKLVYFAGADLKKAVTAELPDNMVSGSRILSMDAMADFLRQTAKSNGIPLTHAALVLPSTEVFTRELVMPAMTEQQLLYNLPYEFRDYLTEEKNKYFFDYSMREVLRDESGQPTEMNLLACATLKSTVESYRAMLRRAGFRLRVLTPSECAYSAVLQAYYRRTRQEGRDLCVVNLGHSATFLYIYRGGHFASRREIEVGMSDLEHLVADQCSVDIHVAHEYVRQNYNHVLESEQARELYGRIAVEVVKAVNFFNYNNRERELTQLCLCGGGSAIQPLYDTIADTTGMTLHTSAELLGQRMTTEEPWMYLRAIGGVDLGIKGGLR</sequence>